<feature type="domain" description="Carboxymuconolactone decarboxylase-like" evidence="1">
    <location>
        <begin position="33"/>
        <end position="95"/>
    </location>
</feature>
<gene>
    <name evidence="2" type="ORF">Pan216_19520</name>
</gene>
<proteinExistence type="predicted"/>
<dbReference type="InterPro" id="IPR003779">
    <property type="entry name" value="CMD-like"/>
</dbReference>
<evidence type="ECO:0000259" key="1">
    <source>
        <dbReference type="Pfam" id="PF02627"/>
    </source>
</evidence>
<evidence type="ECO:0000313" key="3">
    <source>
        <dbReference type="Proteomes" id="UP000317093"/>
    </source>
</evidence>
<name>A0A518B292_9BACT</name>
<protein>
    <submittedName>
        <fullName evidence="2">Carboxymuconolactone decarboxylase family protein</fullName>
    </submittedName>
</protein>
<dbReference type="EMBL" id="CP036279">
    <property type="protein sequence ID" value="QDU61098.1"/>
    <property type="molecule type" value="Genomic_DNA"/>
</dbReference>
<reference evidence="2 3" key="1">
    <citation type="submission" date="2019-02" db="EMBL/GenBank/DDBJ databases">
        <title>Deep-cultivation of Planctomycetes and their phenomic and genomic characterization uncovers novel biology.</title>
        <authorList>
            <person name="Wiegand S."/>
            <person name="Jogler M."/>
            <person name="Boedeker C."/>
            <person name="Pinto D."/>
            <person name="Vollmers J."/>
            <person name="Rivas-Marin E."/>
            <person name="Kohn T."/>
            <person name="Peeters S.H."/>
            <person name="Heuer A."/>
            <person name="Rast P."/>
            <person name="Oberbeckmann S."/>
            <person name="Bunk B."/>
            <person name="Jeske O."/>
            <person name="Meyerdierks A."/>
            <person name="Storesund J.E."/>
            <person name="Kallscheuer N."/>
            <person name="Luecker S."/>
            <person name="Lage O.M."/>
            <person name="Pohl T."/>
            <person name="Merkel B.J."/>
            <person name="Hornburger P."/>
            <person name="Mueller R.-W."/>
            <person name="Bruemmer F."/>
            <person name="Labrenz M."/>
            <person name="Spormann A.M."/>
            <person name="Op den Camp H."/>
            <person name="Overmann J."/>
            <person name="Amann R."/>
            <person name="Jetten M.S.M."/>
            <person name="Mascher T."/>
            <person name="Medema M.H."/>
            <person name="Devos D.P."/>
            <person name="Kaster A.-K."/>
            <person name="Ovreas L."/>
            <person name="Rohde M."/>
            <person name="Galperin M.Y."/>
            <person name="Jogler C."/>
        </authorList>
    </citation>
    <scope>NUCLEOTIDE SEQUENCE [LARGE SCALE GENOMIC DNA]</scope>
    <source>
        <strain evidence="2 3">Pan216</strain>
    </source>
</reference>
<dbReference type="Pfam" id="PF02627">
    <property type="entry name" value="CMD"/>
    <property type="match status" value="1"/>
</dbReference>
<dbReference type="Gene3D" id="1.20.1290.10">
    <property type="entry name" value="AhpD-like"/>
    <property type="match status" value="1"/>
</dbReference>
<dbReference type="KEGG" id="knv:Pan216_19520"/>
<dbReference type="AlphaFoldDB" id="A0A518B292"/>
<evidence type="ECO:0000313" key="2">
    <source>
        <dbReference type="EMBL" id="QDU61098.1"/>
    </source>
</evidence>
<accession>A0A518B292</accession>
<dbReference type="SUPFAM" id="SSF69118">
    <property type="entry name" value="AhpD-like"/>
    <property type="match status" value="1"/>
</dbReference>
<organism evidence="2 3">
    <name type="scientific">Kolteria novifilia</name>
    <dbReference type="NCBI Taxonomy" id="2527975"/>
    <lineage>
        <taxon>Bacteria</taxon>
        <taxon>Pseudomonadati</taxon>
        <taxon>Planctomycetota</taxon>
        <taxon>Planctomycetia</taxon>
        <taxon>Kolteriales</taxon>
        <taxon>Kolteriaceae</taxon>
        <taxon>Kolteria</taxon>
    </lineage>
</organism>
<dbReference type="Proteomes" id="UP000317093">
    <property type="component" value="Chromosome"/>
</dbReference>
<dbReference type="InterPro" id="IPR029032">
    <property type="entry name" value="AhpD-like"/>
</dbReference>
<sequence length="171" mass="19327">MTTTSTYLDEIHAFQQAYDYDAGYMVELLESSPEAFATFAKAEDAAKYRRELPVEAFHVAGITVMMIEDCGTCLQLNLRMAVQAGVHRETLALLLESPEKLSEPLRDVWEHVSSITRHEPPDPACAQRIKQRYGREAFAELALHAAMVRMYPTLKRGLMMAQSCQLPTLDF</sequence>
<dbReference type="GO" id="GO:0051920">
    <property type="term" value="F:peroxiredoxin activity"/>
    <property type="evidence" value="ECO:0007669"/>
    <property type="project" value="InterPro"/>
</dbReference>
<dbReference type="RefSeq" id="WP_419193449.1">
    <property type="nucleotide sequence ID" value="NZ_CP036279.1"/>
</dbReference>
<keyword evidence="3" id="KW-1185">Reference proteome</keyword>